<protein>
    <recommendedName>
        <fullName evidence="1">DUF7848 domain-containing protein</fullName>
    </recommendedName>
</protein>
<sequence>MSLGNEDDKPPLYSAECVQCPEKSEPHEEQESPELWCLMHAGRAHHWEFRGIVTNFFKVTPEEHLGQQ</sequence>
<evidence type="ECO:0000259" key="1">
    <source>
        <dbReference type="Pfam" id="PF25232"/>
    </source>
</evidence>
<reference evidence="3" key="1">
    <citation type="journal article" date="2019" name="Int. J. Syst. Evol. Microbiol.">
        <title>The Global Catalogue of Microorganisms (GCM) 10K type strain sequencing project: providing services to taxonomists for standard genome sequencing and annotation.</title>
        <authorList>
            <consortium name="The Broad Institute Genomics Platform"/>
            <consortium name="The Broad Institute Genome Sequencing Center for Infectious Disease"/>
            <person name="Wu L."/>
            <person name="Ma J."/>
        </authorList>
    </citation>
    <scope>NUCLEOTIDE SEQUENCE [LARGE SCALE GENOMIC DNA]</scope>
    <source>
        <strain evidence="3">JCM 4253</strain>
    </source>
</reference>
<proteinExistence type="predicted"/>
<gene>
    <name evidence="2" type="ORF">GCM10018980_40030</name>
</gene>
<name>A0A919C661_9ACTN</name>
<dbReference type="Proteomes" id="UP000619355">
    <property type="component" value="Unassembled WGS sequence"/>
</dbReference>
<dbReference type="EMBL" id="BNBF01000011">
    <property type="protein sequence ID" value="GHG54959.1"/>
    <property type="molecule type" value="Genomic_DNA"/>
</dbReference>
<keyword evidence="3" id="KW-1185">Reference proteome</keyword>
<accession>A0A919C661</accession>
<evidence type="ECO:0000313" key="2">
    <source>
        <dbReference type="EMBL" id="GHG54959.1"/>
    </source>
</evidence>
<dbReference type="Pfam" id="PF25232">
    <property type="entry name" value="DUF7848"/>
    <property type="match status" value="1"/>
</dbReference>
<dbReference type="AlphaFoldDB" id="A0A919C661"/>
<dbReference type="InterPro" id="IPR057170">
    <property type="entry name" value="DUF7848"/>
</dbReference>
<organism evidence="2 3">
    <name type="scientific">Streptomyces capoamus</name>
    <dbReference type="NCBI Taxonomy" id="68183"/>
    <lineage>
        <taxon>Bacteria</taxon>
        <taxon>Bacillati</taxon>
        <taxon>Actinomycetota</taxon>
        <taxon>Actinomycetes</taxon>
        <taxon>Kitasatosporales</taxon>
        <taxon>Streptomycetaceae</taxon>
        <taxon>Streptomyces</taxon>
    </lineage>
</organism>
<comment type="caution">
    <text evidence="2">The sequence shown here is derived from an EMBL/GenBank/DDBJ whole genome shotgun (WGS) entry which is preliminary data.</text>
</comment>
<evidence type="ECO:0000313" key="3">
    <source>
        <dbReference type="Proteomes" id="UP000619355"/>
    </source>
</evidence>
<feature type="domain" description="DUF7848" evidence="1">
    <location>
        <begin position="6"/>
        <end position="63"/>
    </location>
</feature>